<organism evidence="1 2">
    <name type="scientific">Priestia aryabhattai</name>
    <name type="common">Bacillus aryabhattai</name>
    <dbReference type="NCBI Taxonomy" id="412384"/>
    <lineage>
        <taxon>Bacteria</taxon>
        <taxon>Bacillati</taxon>
        <taxon>Bacillota</taxon>
        <taxon>Bacilli</taxon>
        <taxon>Bacillales</taxon>
        <taxon>Bacillaceae</taxon>
        <taxon>Priestia</taxon>
    </lineage>
</organism>
<dbReference type="InterPro" id="IPR010985">
    <property type="entry name" value="Ribbon_hlx_hlx"/>
</dbReference>
<comment type="caution">
    <text evidence="1">The sequence shown here is derived from an EMBL/GenBank/DDBJ whole genome shotgun (WGS) entry which is preliminary data.</text>
</comment>
<gene>
    <name evidence="1" type="ORF">ABDD91_28390</name>
</gene>
<accession>A0ABD5KZQ1</accession>
<reference evidence="1 2" key="2">
    <citation type="submission" date="2024-05" db="EMBL/GenBank/DDBJ databases">
        <authorList>
            <person name="Zheng X."/>
        </authorList>
    </citation>
    <scope>NUCLEOTIDE SEQUENCE [LARGE SCALE GENOMIC DNA]</scope>
    <source>
        <strain evidence="1 2">C4-10</strain>
    </source>
</reference>
<name>A0ABD5KZQ1_PRIAR</name>
<dbReference type="EMBL" id="JBDIVD010000010">
    <property type="protein sequence ID" value="MEN3156746.1"/>
    <property type="molecule type" value="Genomic_DNA"/>
</dbReference>
<evidence type="ECO:0000313" key="1">
    <source>
        <dbReference type="EMBL" id="MEN3156746.1"/>
    </source>
</evidence>
<dbReference type="AlphaFoldDB" id="A0ABD5KZQ1"/>
<sequence length="48" mass="5594">MTTLKKQVGLRFEPNLLKMVDKVAKQKGLTRTEFVEKAVKLYVLNEEK</sequence>
<evidence type="ECO:0000313" key="2">
    <source>
        <dbReference type="Proteomes" id="UP001418804"/>
    </source>
</evidence>
<dbReference type="SUPFAM" id="SSF47598">
    <property type="entry name" value="Ribbon-helix-helix"/>
    <property type="match status" value="1"/>
</dbReference>
<dbReference type="RefSeq" id="WP_345936520.1">
    <property type="nucleotide sequence ID" value="NZ_JBDIVD010000010.1"/>
</dbReference>
<reference evidence="1 2" key="1">
    <citation type="submission" date="2024-05" db="EMBL/GenBank/DDBJ databases">
        <title>The mechanism of isolation and screening of efficient mineral weathering bacteria priestia aryabhattai c4-10 with weathered biotite.</title>
        <authorList>
            <person name="Yang S."/>
        </authorList>
    </citation>
    <scope>NUCLEOTIDE SEQUENCE [LARGE SCALE GENOMIC DNA]</scope>
    <source>
        <strain evidence="1 2">C4-10</strain>
    </source>
</reference>
<evidence type="ECO:0008006" key="3">
    <source>
        <dbReference type="Google" id="ProtNLM"/>
    </source>
</evidence>
<proteinExistence type="predicted"/>
<protein>
    <recommendedName>
        <fullName evidence="3">Ribbon-helix-helix protein CopG domain-containing protein</fullName>
    </recommendedName>
</protein>
<dbReference type="Proteomes" id="UP001418804">
    <property type="component" value="Unassembled WGS sequence"/>
</dbReference>
<dbReference type="Gene3D" id="1.10.1220.10">
    <property type="entry name" value="Met repressor-like"/>
    <property type="match status" value="1"/>
</dbReference>
<dbReference type="InterPro" id="IPR013321">
    <property type="entry name" value="Arc_rbn_hlx_hlx"/>
</dbReference>